<gene>
    <name evidence="8" type="ORF">PSP31121_04944</name>
</gene>
<organism evidence="8 9">
    <name type="scientific">Pandoraea sputorum</name>
    <dbReference type="NCBI Taxonomy" id="93222"/>
    <lineage>
        <taxon>Bacteria</taxon>
        <taxon>Pseudomonadati</taxon>
        <taxon>Pseudomonadota</taxon>
        <taxon>Betaproteobacteria</taxon>
        <taxon>Burkholderiales</taxon>
        <taxon>Burkholderiaceae</taxon>
        <taxon>Pandoraea</taxon>
    </lineage>
</organism>
<evidence type="ECO:0000256" key="4">
    <source>
        <dbReference type="ARBA" id="ARBA00022989"/>
    </source>
</evidence>
<feature type="transmembrane region" description="Helical" evidence="6">
    <location>
        <begin position="88"/>
        <end position="109"/>
    </location>
</feature>
<feature type="domain" description="Major facilitator superfamily (MFS) profile" evidence="7">
    <location>
        <begin position="50"/>
        <end position="552"/>
    </location>
</feature>
<proteinExistence type="predicted"/>
<dbReference type="PROSITE" id="PS50850">
    <property type="entry name" value="MFS"/>
    <property type="match status" value="1"/>
</dbReference>
<feature type="transmembrane region" description="Helical" evidence="6">
    <location>
        <begin position="529"/>
        <end position="548"/>
    </location>
</feature>
<evidence type="ECO:0000256" key="3">
    <source>
        <dbReference type="ARBA" id="ARBA00022692"/>
    </source>
</evidence>
<reference evidence="8 9" key="1">
    <citation type="submission" date="2019-08" db="EMBL/GenBank/DDBJ databases">
        <authorList>
            <person name="Peeters C."/>
        </authorList>
    </citation>
    <scope>NUCLEOTIDE SEQUENCE [LARGE SCALE GENOMIC DNA]</scope>
    <source>
        <strain evidence="8 9">LMG 31121</strain>
    </source>
</reference>
<keyword evidence="4 6" id="KW-1133">Transmembrane helix</keyword>
<evidence type="ECO:0000256" key="2">
    <source>
        <dbReference type="ARBA" id="ARBA00022448"/>
    </source>
</evidence>
<dbReference type="PANTHER" id="PTHR42718:SF9">
    <property type="entry name" value="MAJOR FACILITATOR SUPERFAMILY MULTIDRUG TRANSPORTER MFSC"/>
    <property type="match status" value="1"/>
</dbReference>
<feature type="transmembrane region" description="Helical" evidence="6">
    <location>
        <begin position="202"/>
        <end position="221"/>
    </location>
</feature>
<evidence type="ECO:0000256" key="5">
    <source>
        <dbReference type="ARBA" id="ARBA00023136"/>
    </source>
</evidence>
<dbReference type="GO" id="GO:0016020">
    <property type="term" value="C:membrane"/>
    <property type="evidence" value="ECO:0007669"/>
    <property type="project" value="UniProtKB-SubCell"/>
</dbReference>
<sequence length="554" mass="60289">MQYDESAWLFPNFTNMVHPFLPPTGTTGATDAFATTTPPTPLVDGKQTGLVAGLGLAAWMEFYTFDAVNLVLPDMAGAFGVSHEEASWLLIAFSASLFWGMAISVWLAGHIGYLRYILGSIVLFAIASLGCAFATDFGTMLVWRTVSGIAGAGLAMWWRGSVYLLMPRPRRSVSMMRISIMIYLSTAAGLLFSGYVTDRYTWRWLFVPNIVVAVAAIWLLIRHFPKIVRPTDVRARGIDAPGLLLLAVALVCTQVVMSRGQAKDWFGSSEIRVLAWAATSALVLFVGWQLHHRNSVRLHRLDLLRHRDVAAAVVLGVLAGVIVSGSTYALPEFLRTVYSPGLDATHTGRILCVYALTAAAIRPLVTRSVGKFGPRKVLAFAFILLTVSMSLMSYLITTTTPYGYFALPLILYAFCLSPVLSALASGTVARLPQGVQLDAVAVYMTFRQFGMSLGVTLVTGVLAWREQLHSSRLFDFLYSASVQVNEWMTSATLMLMQRGMSATQARSAAEALLAETAIRQARTLAYADAFVFMASVGVLALCFVPLMSPTPSKG</sequence>
<keyword evidence="3 6" id="KW-0812">Transmembrane</keyword>
<feature type="transmembrane region" description="Helical" evidence="6">
    <location>
        <begin position="116"/>
        <end position="135"/>
    </location>
</feature>
<feature type="transmembrane region" description="Helical" evidence="6">
    <location>
        <begin position="242"/>
        <end position="259"/>
    </location>
</feature>
<dbReference type="Proteomes" id="UP000335538">
    <property type="component" value="Unassembled WGS sequence"/>
</dbReference>
<keyword evidence="2" id="KW-0813">Transport</keyword>
<dbReference type="EMBL" id="CABPSR010000021">
    <property type="protein sequence ID" value="VVE84810.1"/>
    <property type="molecule type" value="Genomic_DNA"/>
</dbReference>
<dbReference type="AlphaFoldDB" id="A0A5E5BKE2"/>
<dbReference type="InterPro" id="IPR011701">
    <property type="entry name" value="MFS"/>
</dbReference>
<feature type="transmembrane region" description="Helical" evidence="6">
    <location>
        <begin position="348"/>
        <end position="365"/>
    </location>
</feature>
<evidence type="ECO:0000256" key="6">
    <source>
        <dbReference type="SAM" id="Phobius"/>
    </source>
</evidence>
<feature type="transmembrane region" description="Helical" evidence="6">
    <location>
        <begin position="377"/>
        <end position="396"/>
    </location>
</feature>
<feature type="transmembrane region" description="Helical" evidence="6">
    <location>
        <begin position="402"/>
        <end position="428"/>
    </location>
</feature>
<dbReference type="GO" id="GO:0022857">
    <property type="term" value="F:transmembrane transporter activity"/>
    <property type="evidence" value="ECO:0007669"/>
    <property type="project" value="InterPro"/>
</dbReference>
<accession>A0A5E5BKE2</accession>
<comment type="subcellular location">
    <subcellularLocation>
        <location evidence="1">Membrane</location>
        <topology evidence="1">Multi-pass membrane protein</topology>
    </subcellularLocation>
</comment>
<protein>
    <submittedName>
        <fullName evidence="8">MFS transporter</fullName>
    </submittedName>
</protein>
<dbReference type="SUPFAM" id="SSF103473">
    <property type="entry name" value="MFS general substrate transporter"/>
    <property type="match status" value="1"/>
</dbReference>
<feature type="transmembrane region" description="Helical" evidence="6">
    <location>
        <begin position="271"/>
        <end position="288"/>
    </location>
</feature>
<evidence type="ECO:0000313" key="9">
    <source>
        <dbReference type="Proteomes" id="UP000335538"/>
    </source>
</evidence>
<dbReference type="Pfam" id="PF07690">
    <property type="entry name" value="MFS_1"/>
    <property type="match status" value="1"/>
</dbReference>
<feature type="transmembrane region" description="Helical" evidence="6">
    <location>
        <begin position="141"/>
        <end position="166"/>
    </location>
</feature>
<evidence type="ECO:0000259" key="7">
    <source>
        <dbReference type="PROSITE" id="PS50850"/>
    </source>
</evidence>
<dbReference type="InterPro" id="IPR020846">
    <property type="entry name" value="MFS_dom"/>
</dbReference>
<evidence type="ECO:0000313" key="8">
    <source>
        <dbReference type="EMBL" id="VVE84810.1"/>
    </source>
</evidence>
<feature type="transmembrane region" description="Helical" evidence="6">
    <location>
        <begin position="178"/>
        <end position="196"/>
    </location>
</feature>
<dbReference type="PANTHER" id="PTHR42718">
    <property type="entry name" value="MAJOR FACILITATOR SUPERFAMILY MULTIDRUG TRANSPORTER MFSC"/>
    <property type="match status" value="1"/>
</dbReference>
<evidence type="ECO:0000256" key="1">
    <source>
        <dbReference type="ARBA" id="ARBA00004141"/>
    </source>
</evidence>
<feature type="transmembrane region" description="Helical" evidence="6">
    <location>
        <begin position="309"/>
        <end position="328"/>
    </location>
</feature>
<dbReference type="InterPro" id="IPR036259">
    <property type="entry name" value="MFS_trans_sf"/>
</dbReference>
<dbReference type="Gene3D" id="1.20.1250.20">
    <property type="entry name" value="MFS general substrate transporter like domains"/>
    <property type="match status" value="1"/>
</dbReference>
<name>A0A5E5BKE2_9BURK</name>
<keyword evidence="5 6" id="KW-0472">Membrane</keyword>